<protein>
    <submittedName>
        <fullName evidence="1">Uncharacterized protein</fullName>
    </submittedName>
</protein>
<dbReference type="EMBL" id="PDND01000161">
    <property type="protein sequence ID" value="PGH30663.1"/>
    <property type="molecule type" value="Genomic_DNA"/>
</dbReference>
<organism evidence="1 2">
    <name type="scientific">[Emmonsia] crescens</name>
    <dbReference type="NCBI Taxonomy" id="73230"/>
    <lineage>
        <taxon>Eukaryota</taxon>
        <taxon>Fungi</taxon>
        <taxon>Dikarya</taxon>
        <taxon>Ascomycota</taxon>
        <taxon>Pezizomycotina</taxon>
        <taxon>Eurotiomycetes</taxon>
        <taxon>Eurotiomycetidae</taxon>
        <taxon>Onygenales</taxon>
        <taxon>Ajellomycetaceae</taxon>
        <taxon>Emergomyces</taxon>
    </lineage>
</organism>
<dbReference type="Proteomes" id="UP000226031">
    <property type="component" value="Unassembled WGS sequence"/>
</dbReference>
<keyword evidence="2" id="KW-1185">Reference proteome</keyword>
<proteinExistence type="predicted"/>
<comment type="caution">
    <text evidence="1">The sequence shown here is derived from an EMBL/GenBank/DDBJ whole genome shotgun (WGS) entry which is preliminary data.</text>
</comment>
<dbReference type="AlphaFoldDB" id="A0A2B7ZBU7"/>
<reference evidence="1 2" key="1">
    <citation type="submission" date="2017-10" db="EMBL/GenBank/DDBJ databases">
        <title>Comparative genomics in systemic dimorphic fungi from Ajellomycetaceae.</title>
        <authorList>
            <person name="Munoz J.F."/>
            <person name="Mcewen J.G."/>
            <person name="Clay O.K."/>
            <person name="Cuomo C.A."/>
        </authorList>
    </citation>
    <scope>NUCLEOTIDE SEQUENCE [LARGE SCALE GENOMIC DNA]</scope>
    <source>
        <strain evidence="1 2">UAMH4076</strain>
    </source>
</reference>
<gene>
    <name evidence="1" type="ORF">GX50_06572</name>
</gene>
<sequence length="97" mass="11226">MPEIIWSVIIINFGFWLHGSRREIRQSGKLENAYRRDEDYNINMQQVTSLIALIEYPPISKKLSSRPMDPTILNSDIQRSRSCTSLHEDHIEASIGP</sequence>
<evidence type="ECO:0000313" key="2">
    <source>
        <dbReference type="Proteomes" id="UP000226031"/>
    </source>
</evidence>
<accession>A0A2B7ZBU7</accession>
<evidence type="ECO:0000313" key="1">
    <source>
        <dbReference type="EMBL" id="PGH30663.1"/>
    </source>
</evidence>
<name>A0A2B7ZBU7_9EURO</name>